<comment type="caution">
    <text evidence="1">The sequence shown here is derived from an EMBL/GenBank/DDBJ whole genome shotgun (WGS) entry which is preliminary data.</text>
</comment>
<reference evidence="1 2" key="1">
    <citation type="submission" date="2019-05" db="EMBL/GenBank/DDBJ databases">
        <title>Another draft genome of Portunus trituberculatus and its Hox gene families provides insights of decapod evolution.</title>
        <authorList>
            <person name="Jeong J.-H."/>
            <person name="Song I."/>
            <person name="Kim S."/>
            <person name="Choi T."/>
            <person name="Kim D."/>
            <person name="Ryu S."/>
            <person name="Kim W."/>
        </authorList>
    </citation>
    <scope>NUCLEOTIDE SEQUENCE [LARGE SCALE GENOMIC DNA]</scope>
    <source>
        <tissue evidence="1">Muscle</tissue>
    </source>
</reference>
<evidence type="ECO:0000313" key="1">
    <source>
        <dbReference type="EMBL" id="MPC57153.1"/>
    </source>
</evidence>
<dbReference type="EMBL" id="VSRR010014542">
    <property type="protein sequence ID" value="MPC57153.1"/>
    <property type="molecule type" value="Genomic_DNA"/>
</dbReference>
<dbReference type="Proteomes" id="UP000324222">
    <property type="component" value="Unassembled WGS sequence"/>
</dbReference>
<proteinExistence type="predicted"/>
<gene>
    <name evidence="1" type="ORF">E2C01_051127</name>
</gene>
<sequence>MVLDSLRGLIFPSSERVSWSLSVAQSFLEDRAPTVSP</sequence>
<dbReference type="AlphaFoldDB" id="A0A5B7GI88"/>
<name>A0A5B7GI88_PORTR</name>
<keyword evidence="2" id="KW-1185">Reference proteome</keyword>
<accession>A0A5B7GI88</accession>
<protein>
    <submittedName>
        <fullName evidence="1">Uncharacterized protein</fullName>
    </submittedName>
</protein>
<evidence type="ECO:0000313" key="2">
    <source>
        <dbReference type="Proteomes" id="UP000324222"/>
    </source>
</evidence>
<organism evidence="1 2">
    <name type="scientific">Portunus trituberculatus</name>
    <name type="common">Swimming crab</name>
    <name type="synonym">Neptunus trituberculatus</name>
    <dbReference type="NCBI Taxonomy" id="210409"/>
    <lineage>
        <taxon>Eukaryota</taxon>
        <taxon>Metazoa</taxon>
        <taxon>Ecdysozoa</taxon>
        <taxon>Arthropoda</taxon>
        <taxon>Crustacea</taxon>
        <taxon>Multicrustacea</taxon>
        <taxon>Malacostraca</taxon>
        <taxon>Eumalacostraca</taxon>
        <taxon>Eucarida</taxon>
        <taxon>Decapoda</taxon>
        <taxon>Pleocyemata</taxon>
        <taxon>Brachyura</taxon>
        <taxon>Eubrachyura</taxon>
        <taxon>Portunoidea</taxon>
        <taxon>Portunidae</taxon>
        <taxon>Portuninae</taxon>
        <taxon>Portunus</taxon>
    </lineage>
</organism>